<gene>
    <name evidence="1" type="ORF">RFI_12698</name>
</gene>
<dbReference type="AlphaFoldDB" id="X6NFE9"/>
<dbReference type="EMBL" id="ASPP01009211">
    <property type="protein sequence ID" value="ETO24459.1"/>
    <property type="molecule type" value="Genomic_DNA"/>
</dbReference>
<sequence>MYCNRSGPTPSKPFILRFVYIEDIFVMDKKREKRRKEWRNVPITRKQHSSFKFDFSKFKLTKKQVNREETKLSYTNVVSYYLNKRKINKTKQSAIENRVTRNLDVALFLVVFLHSSFFLTTQKFFLFPQVTKKNRSDLKQNRYTIKLEDCKQKLFFFSNKIPGKKIKQQTNFERITKKKTQQKKKGNHKRIIVVAKNEI</sequence>
<protein>
    <submittedName>
        <fullName evidence="1">Uncharacterized protein</fullName>
    </submittedName>
</protein>
<evidence type="ECO:0000313" key="2">
    <source>
        <dbReference type="Proteomes" id="UP000023152"/>
    </source>
</evidence>
<accession>X6NFE9</accession>
<dbReference type="Proteomes" id="UP000023152">
    <property type="component" value="Unassembled WGS sequence"/>
</dbReference>
<evidence type="ECO:0000313" key="1">
    <source>
        <dbReference type="EMBL" id="ETO24459.1"/>
    </source>
</evidence>
<comment type="caution">
    <text evidence="1">The sequence shown here is derived from an EMBL/GenBank/DDBJ whole genome shotgun (WGS) entry which is preliminary data.</text>
</comment>
<reference evidence="1 2" key="1">
    <citation type="journal article" date="2013" name="Curr. Biol.">
        <title>The Genome of the Foraminiferan Reticulomyxa filosa.</title>
        <authorList>
            <person name="Glockner G."/>
            <person name="Hulsmann N."/>
            <person name="Schleicher M."/>
            <person name="Noegel A.A."/>
            <person name="Eichinger L."/>
            <person name="Gallinger C."/>
            <person name="Pawlowski J."/>
            <person name="Sierra R."/>
            <person name="Euteneuer U."/>
            <person name="Pillet L."/>
            <person name="Moustafa A."/>
            <person name="Platzer M."/>
            <person name="Groth M."/>
            <person name="Szafranski K."/>
            <person name="Schliwa M."/>
        </authorList>
    </citation>
    <scope>NUCLEOTIDE SEQUENCE [LARGE SCALE GENOMIC DNA]</scope>
</reference>
<keyword evidence="2" id="KW-1185">Reference proteome</keyword>
<name>X6NFE9_RETFI</name>
<proteinExistence type="predicted"/>
<organism evidence="1 2">
    <name type="scientific">Reticulomyxa filosa</name>
    <dbReference type="NCBI Taxonomy" id="46433"/>
    <lineage>
        <taxon>Eukaryota</taxon>
        <taxon>Sar</taxon>
        <taxon>Rhizaria</taxon>
        <taxon>Retaria</taxon>
        <taxon>Foraminifera</taxon>
        <taxon>Monothalamids</taxon>
        <taxon>Reticulomyxidae</taxon>
        <taxon>Reticulomyxa</taxon>
    </lineage>
</organism>